<evidence type="ECO:0000256" key="2">
    <source>
        <dbReference type="ARBA" id="ARBA00004584"/>
    </source>
</evidence>
<dbReference type="Proteomes" id="UP000887229">
    <property type="component" value="Unassembled WGS sequence"/>
</dbReference>
<evidence type="ECO:0000256" key="5">
    <source>
        <dbReference type="ARBA" id="ARBA00023242"/>
    </source>
</evidence>
<dbReference type="PANTHER" id="PTHR14582:SF1">
    <property type="entry name" value="CENTROMERE PROTEIN O"/>
    <property type="match status" value="1"/>
</dbReference>
<dbReference type="AlphaFoldDB" id="A0A9P7ZUN0"/>
<evidence type="ECO:0000256" key="4">
    <source>
        <dbReference type="ARBA" id="ARBA00022454"/>
    </source>
</evidence>
<keyword evidence="8" id="KW-1185">Reference proteome</keyword>
<keyword evidence="5" id="KW-0539">Nucleus</keyword>
<dbReference type="InterPro" id="IPR018464">
    <property type="entry name" value="CENP-O"/>
</dbReference>
<name>A0A9P7ZUN0_9HYPO</name>
<evidence type="ECO:0000256" key="6">
    <source>
        <dbReference type="ARBA" id="ARBA00023328"/>
    </source>
</evidence>
<accession>A0A9P7ZUN0</accession>
<sequence>MSTEAERLDEEIAALKADVSKARQQLAVETSTIVATAAGQTLLANDATLRTYAEKQAAHLQQNYHRIVTPVTSFKVIDPDPHAVDGGHVLALRFEAMTHGRYLHQYYVMLNRPYPHSKYLRVHRHTIPPAIPLAGFAARYLPSPKPDSETPPQQDLDRFARAVRREVARYHSRLGVMADLKRTLFGRHQEGGPVADDVVEVNMADLEAKQIALTWADGRIGRLVMDDNGQVTKMVVQGAEGRDWELEREVLASDDSTMEDVVRQLQQYAAREG</sequence>
<dbReference type="GeneID" id="70289045"/>
<dbReference type="GO" id="GO:0031511">
    <property type="term" value="C:Mis6-Sim4 complex"/>
    <property type="evidence" value="ECO:0007669"/>
    <property type="project" value="TreeGrafter"/>
</dbReference>
<dbReference type="PANTHER" id="PTHR14582">
    <property type="entry name" value="INNER KINETOCHORE SUBUNIT MAL2"/>
    <property type="match status" value="1"/>
</dbReference>
<keyword evidence="4" id="KW-0158">Chromosome</keyword>
<evidence type="ECO:0000313" key="7">
    <source>
        <dbReference type="EMBL" id="KAG9258654.1"/>
    </source>
</evidence>
<dbReference type="Pfam" id="PF09496">
    <property type="entry name" value="CENP-O"/>
    <property type="match status" value="1"/>
</dbReference>
<comment type="subcellular location">
    <subcellularLocation>
        <location evidence="2">Chromosome</location>
        <location evidence="2">Centromere</location>
    </subcellularLocation>
    <subcellularLocation>
        <location evidence="1">Nucleus</location>
    </subcellularLocation>
</comment>
<dbReference type="OrthoDB" id="10050372at2759"/>
<dbReference type="GO" id="GO:0005634">
    <property type="term" value="C:nucleus"/>
    <property type="evidence" value="ECO:0007669"/>
    <property type="project" value="UniProtKB-SubCell"/>
</dbReference>
<evidence type="ECO:0000256" key="3">
    <source>
        <dbReference type="ARBA" id="ARBA00007321"/>
    </source>
</evidence>
<evidence type="ECO:0000256" key="1">
    <source>
        <dbReference type="ARBA" id="ARBA00004123"/>
    </source>
</evidence>
<protein>
    <submittedName>
        <fullName evidence="7">Cenp-O kinetochore centromere component-domain-containing protein</fullName>
    </submittedName>
</protein>
<gene>
    <name evidence="7" type="ORF">F5Z01DRAFT_209419</name>
</gene>
<comment type="similarity">
    <text evidence="3">Belongs to the CENP-O/MCM21 family.</text>
</comment>
<keyword evidence="6" id="KW-0137">Centromere</keyword>
<evidence type="ECO:0000313" key="8">
    <source>
        <dbReference type="Proteomes" id="UP000887229"/>
    </source>
</evidence>
<dbReference type="EMBL" id="MU251243">
    <property type="protein sequence ID" value="KAG9258654.1"/>
    <property type="molecule type" value="Genomic_DNA"/>
</dbReference>
<dbReference type="RefSeq" id="XP_046122578.1">
    <property type="nucleotide sequence ID" value="XM_046258142.1"/>
</dbReference>
<proteinExistence type="inferred from homology"/>
<comment type="caution">
    <text evidence="7">The sequence shown here is derived from an EMBL/GenBank/DDBJ whole genome shotgun (WGS) entry which is preliminary data.</text>
</comment>
<organism evidence="7 8">
    <name type="scientific">Emericellopsis atlantica</name>
    <dbReference type="NCBI Taxonomy" id="2614577"/>
    <lineage>
        <taxon>Eukaryota</taxon>
        <taxon>Fungi</taxon>
        <taxon>Dikarya</taxon>
        <taxon>Ascomycota</taxon>
        <taxon>Pezizomycotina</taxon>
        <taxon>Sordariomycetes</taxon>
        <taxon>Hypocreomycetidae</taxon>
        <taxon>Hypocreales</taxon>
        <taxon>Bionectriaceae</taxon>
        <taxon>Emericellopsis</taxon>
    </lineage>
</organism>
<reference evidence="7" key="1">
    <citation type="journal article" date="2021" name="IMA Fungus">
        <title>Genomic characterization of three marine fungi, including Emericellopsis atlantica sp. nov. with signatures of a generalist lifestyle and marine biomass degradation.</title>
        <authorList>
            <person name="Hagestad O.C."/>
            <person name="Hou L."/>
            <person name="Andersen J.H."/>
            <person name="Hansen E.H."/>
            <person name="Altermark B."/>
            <person name="Li C."/>
            <person name="Kuhnert E."/>
            <person name="Cox R.J."/>
            <person name="Crous P.W."/>
            <person name="Spatafora J.W."/>
            <person name="Lail K."/>
            <person name="Amirebrahimi M."/>
            <person name="Lipzen A."/>
            <person name="Pangilinan J."/>
            <person name="Andreopoulos W."/>
            <person name="Hayes R.D."/>
            <person name="Ng V."/>
            <person name="Grigoriev I.V."/>
            <person name="Jackson S.A."/>
            <person name="Sutton T.D.S."/>
            <person name="Dobson A.D.W."/>
            <person name="Rama T."/>
        </authorList>
    </citation>
    <scope>NUCLEOTIDE SEQUENCE</scope>
    <source>
        <strain evidence="7">TS7</strain>
    </source>
</reference>